<evidence type="ECO:0000313" key="1">
    <source>
        <dbReference type="EMBL" id="VVD34341.1"/>
    </source>
</evidence>
<reference evidence="1 2" key="1">
    <citation type="submission" date="2019-08" db="EMBL/GenBank/DDBJ databases">
        <authorList>
            <person name="Herpell B J."/>
        </authorList>
    </citation>
    <scope>NUCLEOTIDE SEQUENCE [LARGE SCALE GENOMIC DNA]</scope>
    <source>
        <strain evidence="2">Msb3</strain>
    </source>
</reference>
<dbReference type="KEGG" id="pdio:PDMSB3_3057.1"/>
<dbReference type="AlphaFoldDB" id="A0A5Q4ZF23"/>
<sequence>MITWTYLCHPDLASLQEALLRDALLKA</sequence>
<protein>
    <submittedName>
        <fullName evidence="1">Uncharacterized protein</fullName>
    </submittedName>
</protein>
<accession>A0A5Q4ZF23</accession>
<organism evidence="1 2">
    <name type="scientific">Paraburkholderia dioscoreae</name>
    <dbReference type="NCBI Taxonomy" id="2604047"/>
    <lineage>
        <taxon>Bacteria</taxon>
        <taxon>Pseudomonadati</taxon>
        <taxon>Pseudomonadota</taxon>
        <taxon>Betaproteobacteria</taxon>
        <taxon>Burkholderiales</taxon>
        <taxon>Burkholderiaceae</taxon>
        <taxon>Paraburkholderia</taxon>
    </lineage>
</organism>
<gene>
    <name evidence="1" type="ORF">PDMSB3_3057</name>
</gene>
<dbReference type="EMBL" id="LR699554">
    <property type="protein sequence ID" value="VVD34341.1"/>
    <property type="molecule type" value="Genomic_DNA"/>
</dbReference>
<proteinExistence type="predicted"/>
<keyword evidence="2" id="KW-1185">Reference proteome</keyword>
<dbReference type="Proteomes" id="UP000325811">
    <property type="component" value="Chromosome II"/>
</dbReference>
<evidence type="ECO:0000313" key="2">
    <source>
        <dbReference type="Proteomes" id="UP000325811"/>
    </source>
</evidence>
<name>A0A5Q4ZF23_9BURK</name>